<name>A0ABS4IQD5_9BACL</name>
<comment type="caution">
    <text evidence="1">The sequence shown here is derived from an EMBL/GenBank/DDBJ whole genome shotgun (WGS) entry which is preliminary data.</text>
</comment>
<dbReference type="Proteomes" id="UP001519287">
    <property type="component" value="Unassembled WGS sequence"/>
</dbReference>
<dbReference type="EMBL" id="JAGGLB010000003">
    <property type="protein sequence ID" value="MBP1989777.1"/>
    <property type="molecule type" value="Genomic_DNA"/>
</dbReference>
<protein>
    <submittedName>
        <fullName evidence="1">Uncharacterized protein</fullName>
    </submittedName>
</protein>
<reference evidence="1 2" key="1">
    <citation type="submission" date="2021-03" db="EMBL/GenBank/DDBJ databases">
        <title>Genomic Encyclopedia of Type Strains, Phase IV (KMG-IV): sequencing the most valuable type-strain genomes for metagenomic binning, comparative biology and taxonomic classification.</title>
        <authorList>
            <person name="Goeker M."/>
        </authorList>
    </citation>
    <scope>NUCLEOTIDE SEQUENCE [LARGE SCALE GENOMIC DNA]</scope>
    <source>
        <strain evidence="1 2">DSM 26048</strain>
    </source>
</reference>
<proteinExistence type="predicted"/>
<accession>A0ABS4IQD5</accession>
<organism evidence="1 2">
    <name type="scientific">Paenibacillus eucommiae</name>
    <dbReference type="NCBI Taxonomy" id="1355755"/>
    <lineage>
        <taxon>Bacteria</taxon>
        <taxon>Bacillati</taxon>
        <taxon>Bacillota</taxon>
        <taxon>Bacilli</taxon>
        <taxon>Bacillales</taxon>
        <taxon>Paenibacillaceae</taxon>
        <taxon>Paenibacillus</taxon>
    </lineage>
</organism>
<evidence type="ECO:0000313" key="2">
    <source>
        <dbReference type="Proteomes" id="UP001519287"/>
    </source>
</evidence>
<keyword evidence="2" id="KW-1185">Reference proteome</keyword>
<sequence length="43" mass="5217">MEKKWLAYRIYHEPFGTTYQYDCENLEGFIFEIEAHIGLLPHL</sequence>
<gene>
    <name evidence="1" type="ORF">J2Z66_001375</name>
</gene>
<evidence type="ECO:0000313" key="1">
    <source>
        <dbReference type="EMBL" id="MBP1989777.1"/>
    </source>
</evidence>